<accession>A0A6V2BDZ0</accession>
<evidence type="ECO:0000313" key="1">
    <source>
        <dbReference type="EMBL" id="CAE4586923.1"/>
    </source>
</evidence>
<reference evidence="2" key="1">
    <citation type="submission" date="2021-01" db="EMBL/GenBank/DDBJ databases">
        <authorList>
            <person name="Corre E."/>
            <person name="Pelletier E."/>
            <person name="Niang G."/>
            <person name="Scheremetjew M."/>
            <person name="Finn R."/>
            <person name="Kale V."/>
            <person name="Holt S."/>
            <person name="Cochrane G."/>
            <person name="Meng A."/>
            <person name="Brown T."/>
            <person name="Cohen L."/>
        </authorList>
    </citation>
    <scope>NUCLEOTIDE SEQUENCE</scope>
    <source>
        <strain evidence="2">GSO104</strain>
    </source>
</reference>
<proteinExistence type="predicted"/>
<dbReference type="EMBL" id="HBNS01005409">
    <property type="protein sequence ID" value="CAE4586927.1"/>
    <property type="molecule type" value="Transcribed_RNA"/>
</dbReference>
<name>A0A6V2BDZ0_9STRA</name>
<dbReference type="AlphaFoldDB" id="A0A6V2BDZ0"/>
<protein>
    <submittedName>
        <fullName evidence="2">Uncharacterized protein</fullName>
    </submittedName>
</protein>
<organism evidence="2">
    <name type="scientific">Ditylum brightwellii</name>
    <dbReference type="NCBI Taxonomy" id="49249"/>
    <lineage>
        <taxon>Eukaryota</taxon>
        <taxon>Sar</taxon>
        <taxon>Stramenopiles</taxon>
        <taxon>Ochrophyta</taxon>
        <taxon>Bacillariophyta</taxon>
        <taxon>Mediophyceae</taxon>
        <taxon>Lithodesmiophycidae</taxon>
        <taxon>Lithodesmiales</taxon>
        <taxon>Lithodesmiaceae</taxon>
        <taxon>Ditylum</taxon>
    </lineage>
</organism>
<evidence type="ECO:0000313" key="2">
    <source>
        <dbReference type="EMBL" id="CAE4586925.1"/>
    </source>
</evidence>
<evidence type="ECO:0000313" key="3">
    <source>
        <dbReference type="EMBL" id="CAE4586927.1"/>
    </source>
</evidence>
<dbReference type="EMBL" id="HBNS01005407">
    <property type="protein sequence ID" value="CAE4586923.1"/>
    <property type="molecule type" value="Transcribed_RNA"/>
</dbReference>
<gene>
    <name evidence="1" type="ORF">DBRI00130_LOCUS4396</name>
    <name evidence="2" type="ORF">DBRI00130_LOCUS4397</name>
    <name evidence="3" type="ORF">DBRI00130_LOCUS4398</name>
</gene>
<dbReference type="EMBL" id="HBNS01005408">
    <property type="protein sequence ID" value="CAE4586925.1"/>
    <property type="molecule type" value="Transcribed_RNA"/>
</dbReference>
<sequence length="115" mass="13023">MISKPLYQQRQLADLKSERERLEKLSIHRNALQQILSQANAATTCNQVSVSDNQQPCSDYPSNKPMMWISSPKSSFFLMNDEEVKTLTTAQLADVENELRVVCNNIKSMMARGST</sequence>